<proteinExistence type="inferred from homology"/>
<keyword evidence="5 10" id="KW-1133">Transmembrane helix</keyword>
<dbReference type="Pfam" id="PF03779">
    <property type="entry name" value="SPW"/>
    <property type="match status" value="2"/>
</dbReference>
<dbReference type="KEGG" id="psuw:WQ53_12905"/>
<dbReference type="InterPro" id="IPR001509">
    <property type="entry name" value="Epimerase_deHydtase"/>
</dbReference>
<dbReference type="Pfam" id="PF07884">
    <property type="entry name" value="VKOR"/>
    <property type="match status" value="1"/>
</dbReference>
<feature type="transmembrane region" description="Helical" evidence="10">
    <location>
        <begin position="795"/>
        <end position="811"/>
    </location>
</feature>
<evidence type="ECO:0000259" key="13">
    <source>
        <dbReference type="Pfam" id="PF07884"/>
    </source>
</evidence>
<dbReference type="PATRIC" id="fig|314722.6.peg.2801"/>
<dbReference type="CDD" id="cd12919">
    <property type="entry name" value="VKOR_2"/>
    <property type="match status" value="1"/>
</dbReference>
<evidence type="ECO:0000313" key="15">
    <source>
        <dbReference type="Proteomes" id="UP000033067"/>
    </source>
</evidence>
<comment type="similarity">
    <text evidence="2">Belongs to the VKOR family.</text>
</comment>
<gene>
    <name evidence="14" type="ORF">WQ53_12905</name>
</gene>
<feature type="domain" description="SPW repeat-containing integral membrane" evidence="12">
    <location>
        <begin position="401"/>
        <end position="489"/>
    </location>
</feature>
<keyword evidence="7 10" id="KW-0472">Membrane</keyword>
<feature type="transmembrane region" description="Helical" evidence="10">
    <location>
        <begin position="635"/>
        <end position="662"/>
    </location>
</feature>
<keyword evidence="8" id="KW-1015">Disulfide bond</keyword>
<keyword evidence="4" id="KW-0874">Quinone</keyword>
<dbReference type="PANTHER" id="PTHR43245">
    <property type="entry name" value="BIFUNCTIONAL POLYMYXIN RESISTANCE PROTEIN ARNA"/>
    <property type="match status" value="1"/>
</dbReference>
<evidence type="ECO:0000256" key="5">
    <source>
        <dbReference type="ARBA" id="ARBA00022989"/>
    </source>
</evidence>
<dbReference type="GO" id="GO:0048038">
    <property type="term" value="F:quinone binding"/>
    <property type="evidence" value="ECO:0007669"/>
    <property type="project" value="UniProtKB-KW"/>
</dbReference>
<sequence>MTDTRAQSGEHGQPVVLITGAAGSVGTSLAAALRPAYRVVGMDVSEPEDGADGIEIDLTSDASVERAMREFRERYGNRIASVVHLAAYFDFSGEYKPLYDQVNIEGTRRLLRALRGLEVEQFVYSGTMLVHEATEPGGRIDEAAPIRPRWAYPQSKAAAEQVVAEEHGGIPYVLLHLAGLYDDRTAVPTLAQQIARIYERNIQAHLYAGDPRAGQSMIHREDMIDAFRRSIDRRAELPEASTILVGEPEAMSYEALQDALGGLIHGEEWATRRVPGPLAKAGAWLQGAAEPVVPDAIDRGKKPFIRPFMIEISSDHYALDIARARDLLGWAPQHRIADTLPRLVEALKRDPAGWYEANGVTPPPWLETAEEEGGRVEILRRCAEAEFRRDHQRYLWGPFAIAGLGAWLIASPPTFGEVEAAMAASDVASGVALLALGLLSLSWRLAPLRWFTALVGIWVMFAPLVFWTGNAAVYLNATLVGALVTVLAVALPPAPGISPVAARAGPTVPPGWDYSPSDWSQRLPIIVLAVVGLIMARYMAAYQLGHVDSVWEPFFAGTGGKNGTETIITSEVSEAWPVPDAGLGALVYLLEIITGLVGSRNRWRTMPWVVVAFGFMIVPLGVVSITFIVIQPIVIGTWCTLCLIGAAAMLLQIPYSLDELLATGQFLRRRKRAGKSLLHVFFAGDTDEDAGAPDRGRDEFERGPVQVLRDTVGGNVNAPWTLLACIAIGLWLMLTRLSVGAEGAMANADHLIGSLVITVAVIALAEVARPVRLLNIGFGVALLIVPFVYDAPAPSLWSSLVCGAALIVLSLPRGPIRQRYGDWNRLLV</sequence>
<feature type="transmembrane region" description="Helical" evidence="10">
    <location>
        <begin position="473"/>
        <end position="491"/>
    </location>
</feature>
<feature type="transmembrane region" description="Helical" evidence="10">
    <location>
        <begin position="448"/>
        <end position="467"/>
    </location>
</feature>
<comment type="subcellular location">
    <subcellularLocation>
        <location evidence="1">Membrane</location>
        <topology evidence="1">Multi-pass membrane protein</topology>
    </subcellularLocation>
</comment>
<dbReference type="InterPro" id="IPR036291">
    <property type="entry name" value="NAD(P)-bd_dom_sf"/>
</dbReference>
<evidence type="ECO:0000256" key="10">
    <source>
        <dbReference type="SAM" id="Phobius"/>
    </source>
</evidence>
<keyword evidence="3 10" id="KW-0812">Transmembrane</keyword>
<evidence type="ECO:0000256" key="3">
    <source>
        <dbReference type="ARBA" id="ARBA00022692"/>
    </source>
</evidence>
<feature type="transmembrane region" description="Helical" evidence="10">
    <location>
        <begin position="718"/>
        <end position="739"/>
    </location>
</feature>
<evidence type="ECO:0000259" key="12">
    <source>
        <dbReference type="Pfam" id="PF03779"/>
    </source>
</evidence>
<accession>A0A0E3Z3Y2</accession>
<evidence type="ECO:0000256" key="6">
    <source>
        <dbReference type="ARBA" id="ARBA00023002"/>
    </source>
</evidence>
<keyword evidence="15" id="KW-1185">Reference proteome</keyword>
<evidence type="ECO:0000256" key="1">
    <source>
        <dbReference type="ARBA" id="ARBA00004141"/>
    </source>
</evidence>
<keyword evidence="9" id="KW-0676">Redox-active center</keyword>
<feature type="transmembrane region" description="Helical" evidence="10">
    <location>
        <begin position="525"/>
        <end position="545"/>
    </location>
</feature>
<feature type="domain" description="Vitamin K epoxide reductase" evidence="13">
    <location>
        <begin position="524"/>
        <end position="656"/>
    </location>
</feature>
<dbReference type="GO" id="GO:0016020">
    <property type="term" value="C:membrane"/>
    <property type="evidence" value="ECO:0007669"/>
    <property type="project" value="UniProtKB-SubCell"/>
</dbReference>
<feature type="domain" description="NAD-dependent epimerase/dehydratase" evidence="11">
    <location>
        <begin position="16"/>
        <end position="246"/>
    </location>
</feature>
<reference evidence="14 15" key="1">
    <citation type="journal article" date="2015" name="Genome Announc.">
        <title>Complete Genome Sequence of Pseudoxanthomonas suwonensis Strain J1, a Cellulose-Degrading Bacterium Isolated from Leaf- and Wood-Enriched Soil.</title>
        <authorList>
            <person name="Hou L."/>
            <person name="Jiang J."/>
            <person name="Xu Z."/>
            <person name="Zhou Y."/>
            <person name="Leung F.C."/>
        </authorList>
    </citation>
    <scope>NUCLEOTIDE SEQUENCE [LARGE SCALE GENOMIC DNA]</scope>
    <source>
        <strain evidence="14 15">J1</strain>
    </source>
</reference>
<feature type="domain" description="SPW repeat-containing integral membrane" evidence="12">
    <location>
        <begin position="724"/>
        <end position="811"/>
    </location>
</feature>
<dbReference type="EMBL" id="CP011144">
    <property type="protein sequence ID" value="AKC88394.1"/>
    <property type="molecule type" value="Genomic_DNA"/>
</dbReference>
<evidence type="ECO:0000256" key="2">
    <source>
        <dbReference type="ARBA" id="ARBA00006214"/>
    </source>
</evidence>
<name>A0A0E3Z3Y2_9GAMM</name>
<evidence type="ECO:0000313" key="14">
    <source>
        <dbReference type="EMBL" id="AKC88394.1"/>
    </source>
</evidence>
<keyword evidence="6" id="KW-0560">Oxidoreductase</keyword>
<evidence type="ECO:0000256" key="7">
    <source>
        <dbReference type="ARBA" id="ARBA00023136"/>
    </source>
</evidence>
<dbReference type="InterPro" id="IPR012932">
    <property type="entry name" value="VKOR"/>
</dbReference>
<feature type="transmembrane region" description="Helical" evidence="10">
    <location>
        <begin position="394"/>
        <end position="410"/>
    </location>
</feature>
<feature type="transmembrane region" description="Helical" evidence="10">
    <location>
        <begin position="606"/>
        <end position="629"/>
    </location>
</feature>
<evidence type="ECO:0000256" key="4">
    <source>
        <dbReference type="ARBA" id="ARBA00022719"/>
    </source>
</evidence>
<dbReference type="RefSeq" id="WP_052634080.1">
    <property type="nucleotide sequence ID" value="NZ_CP011144.1"/>
</dbReference>
<organism evidence="14 15">
    <name type="scientific">Pseudoxanthomonas suwonensis</name>
    <dbReference type="NCBI Taxonomy" id="314722"/>
    <lineage>
        <taxon>Bacteria</taxon>
        <taxon>Pseudomonadati</taxon>
        <taxon>Pseudomonadota</taxon>
        <taxon>Gammaproteobacteria</taxon>
        <taxon>Lysobacterales</taxon>
        <taxon>Lysobacteraceae</taxon>
        <taxon>Pseudoxanthomonas</taxon>
    </lineage>
</organism>
<dbReference type="Proteomes" id="UP000033067">
    <property type="component" value="Chromosome"/>
</dbReference>
<dbReference type="InterPro" id="IPR038354">
    <property type="entry name" value="VKOR_sf"/>
</dbReference>
<dbReference type="InterPro" id="IPR050177">
    <property type="entry name" value="Lipid_A_modif_metabolic_enz"/>
</dbReference>
<dbReference type="SUPFAM" id="SSF51735">
    <property type="entry name" value="NAD(P)-binding Rossmann-fold domains"/>
    <property type="match status" value="1"/>
</dbReference>
<evidence type="ECO:0000259" key="11">
    <source>
        <dbReference type="Pfam" id="PF01370"/>
    </source>
</evidence>
<protein>
    <submittedName>
        <fullName evidence="14">DNA polymerase III subunit epsilon</fullName>
    </submittedName>
</protein>
<evidence type="ECO:0000256" key="8">
    <source>
        <dbReference type="ARBA" id="ARBA00023157"/>
    </source>
</evidence>
<dbReference type="GO" id="GO:0016491">
    <property type="term" value="F:oxidoreductase activity"/>
    <property type="evidence" value="ECO:0007669"/>
    <property type="project" value="UniProtKB-KW"/>
</dbReference>
<dbReference type="InterPro" id="IPR005530">
    <property type="entry name" value="SPW"/>
</dbReference>
<evidence type="ECO:0000256" key="9">
    <source>
        <dbReference type="ARBA" id="ARBA00023284"/>
    </source>
</evidence>
<dbReference type="Gene3D" id="3.40.50.720">
    <property type="entry name" value="NAD(P)-binding Rossmann-like Domain"/>
    <property type="match status" value="1"/>
</dbReference>
<feature type="transmembrane region" description="Helical" evidence="10">
    <location>
        <begin position="773"/>
        <end position="789"/>
    </location>
</feature>
<dbReference type="OrthoDB" id="9801056at2"/>
<feature type="transmembrane region" description="Helical" evidence="10">
    <location>
        <begin position="751"/>
        <end position="768"/>
    </location>
</feature>
<dbReference type="Gene3D" id="1.20.1440.130">
    <property type="entry name" value="VKOR domain"/>
    <property type="match status" value="1"/>
</dbReference>
<dbReference type="AlphaFoldDB" id="A0A0E3Z3Y2"/>
<dbReference type="Pfam" id="PF01370">
    <property type="entry name" value="Epimerase"/>
    <property type="match status" value="1"/>
</dbReference>